<evidence type="ECO:0000256" key="1">
    <source>
        <dbReference type="SAM" id="MobiDB-lite"/>
    </source>
</evidence>
<organism evidence="3 4">
    <name type="scientific">Halorubrum aidingense JCM 13560</name>
    <dbReference type="NCBI Taxonomy" id="1230454"/>
    <lineage>
        <taxon>Archaea</taxon>
        <taxon>Methanobacteriati</taxon>
        <taxon>Methanobacteriota</taxon>
        <taxon>Stenosarchaea group</taxon>
        <taxon>Halobacteria</taxon>
        <taxon>Halobacteriales</taxon>
        <taxon>Haloferacaceae</taxon>
        <taxon>Halorubrum</taxon>
    </lineage>
</organism>
<feature type="compositionally biased region" description="Basic and acidic residues" evidence="1">
    <location>
        <begin position="425"/>
        <end position="435"/>
    </location>
</feature>
<proteinExistence type="predicted"/>
<feature type="compositionally biased region" description="Basic and acidic residues" evidence="1">
    <location>
        <begin position="388"/>
        <end position="417"/>
    </location>
</feature>
<evidence type="ECO:0000313" key="3">
    <source>
        <dbReference type="EMBL" id="EMA68831.1"/>
    </source>
</evidence>
<comment type="caution">
    <text evidence="3">The sequence shown here is derived from an EMBL/GenBank/DDBJ whole genome shotgun (WGS) entry which is preliminary data.</text>
</comment>
<evidence type="ECO:0000259" key="2">
    <source>
        <dbReference type="Pfam" id="PF03235"/>
    </source>
</evidence>
<dbReference type="InterPro" id="IPR004919">
    <property type="entry name" value="GmrSD_N"/>
</dbReference>
<evidence type="ECO:0000313" key="4">
    <source>
        <dbReference type="Proteomes" id="UP000011575"/>
    </source>
</evidence>
<accession>M0PFI1</accession>
<protein>
    <recommendedName>
        <fullName evidence="2">GmrSD restriction endonucleases N-terminal domain-containing protein</fullName>
    </recommendedName>
</protein>
<reference evidence="3 4" key="1">
    <citation type="journal article" date="2014" name="PLoS Genet.">
        <title>Phylogenetically driven sequencing of extremely halophilic archaea reveals strategies for static and dynamic osmo-response.</title>
        <authorList>
            <person name="Becker E.A."/>
            <person name="Seitzer P.M."/>
            <person name="Tritt A."/>
            <person name="Larsen D."/>
            <person name="Krusor M."/>
            <person name="Yao A.I."/>
            <person name="Wu D."/>
            <person name="Madern D."/>
            <person name="Eisen J.A."/>
            <person name="Darling A.E."/>
            <person name="Facciotti M.T."/>
        </authorList>
    </citation>
    <scope>NUCLEOTIDE SEQUENCE [LARGE SCALE GENOMIC DNA]</scope>
    <source>
        <strain evidence="3 4">JCM 13560</strain>
    </source>
</reference>
<keyword evidence="4" id="KW-1185">Reference proteome</keyword>
<dbReference type="EMBL" id="AOJI01000017">
    <property type="protein sequence ID" value="EMA68831.1"/>
    <property type="molecule type" value="Genomic_DNA"/>
</dbReference>
<dbReference type="PANTHER" id="PTHR35149:SF2">
    <property type="entry name" value="DUF262 DOMAIN-CONTAINING PROTEIN"/>
    <property type="match status" value="1"/>
</dbReference>
<dbReference type="AlphaFoldDB" id="M0PFI1"/>
<feature type="region of interest" description="Disordered" evidence="1">
    <location>
        <begin position="265"/>
        <end position="475"/>
    </location>
</feature>
<dbReference type="PANTHER" id="PTHR35149">
    <property type="entry name" value="SLL5132 PROTEIN"/>
    <property type="match status" value="1"/>
</dbReference>
<feature type="compositionally biased region" description="Basic and acidic residues" evidence="1">
    <location>
        <begin position="337"/>
        <end position="350"/>
    </location>
</feature>
<feature type="domain" description="GmrSD restriction endonucleases N-terminal" evidence="2">
    <location>
        <begin position="6"/>
        <end position="128"/>
    </location>
</feature>
<gene>
    <name evidence="3" type="ORF">C461_04352</name>
</gene>
<feature type="compositionally biased region" description="Basic residues" evidence="1">
    <location>
        <begin position="308"/>
        <end position="336"/>
    </location>
</feature>
<name>M0PFI1_9EURY</name>
<dbReference type="Proteomes" id="UP000011575">
    <property type="component" value="Unassembled WGS sequence"/>
</dbReference>
<sequence length="475" mass="52957">MEKRTLEEVLSDRTFNVPEYQRLFSWKEKHHRQLWSDLQQFVEADLVEDSDVSDVFFSSMYFAVDKDRNTHEIIDGQQRLTSINILLLSVLEELRALDEESIQQETVNRLREGSIKQIESLLYRFENPLKGDVPRLSLNKHDDDDNADLGFFEALMLGSEARLEYLCSDEREDVDGRRGDATRIWDLVEEFRISDQLIEEADTSSFSNYTPIYDSNWRLLDAYNFYKDRINEVVEAADDTDSETLALINISHYIQNSYHVGDLRGTARTRVPDRGRGGRRGGLGGRRTGVEAGLGGHGSRGGRDRRGGRAVRRQRRGRAQSHGRVLHARLRGHVHRRGDGGPADRRDRHGPPRSGAGAERPGVLRGVLPARSGPDRARPGDGVGPLLDKGDGVPHRAGDGGRSRAGDSVVRRARDPPGDLQGGDLRGRPERDGGRTVEALDVVGDTRGGPAACVPRSPPEGRELAGRQRHHGGAL</sequence>
<feature type="compositionally biased region" description="Gly residues" evidence="1">
    <location>
        <begin position="280"/>
        <end position="299"/>
    </location>
</feature>
<dbReference type="Pfam" id="PF03235">
    <property type="entry name" value="GmrSD_N"/>
    <property type="match status" value="1"/>
</dbReference>